<dbReference type="Pfam" id="PF13460">
    <property type="entry name" value="NAD_binding_10"/>
    <property type="match status" value="1"/>
</dbReference>
<feature type="domain" description="NAD(P)-binding" evidence="1">
    <location>
        <begin position="7"/>
        <end position="203"/>
    </location>
</feature>
<sequence>MNIALIGATGFVGTPVLTELLSRGHQVTVLARNPSKLAPQTGLTVVAADALDAKQVAKAVTGHDAVISAYNPGWSEPRIYDVFLQGSQAIVEGVKQSGVKRLLVVGGAGSLYVAPGLQLVDTPEFPAQYKQGALAARELLNRIKRETTLDWSFVSPPIGLAPGERTGQYRLGADELLPGQGDQPAGISVPDLAVAIVDEIEQPRHVQKRFTAAN</sequence>
<proteinExistence type="predicted"/>
<dbReference type="InterPro" id="IPR016040">
    <property type="entry name" value="NAD(P)-bd_dom"/>
</dbReference>
<dbReference type="Gene3D" id="3.40.50.720">
    <property type="entry name" value="NAD(P)-binding Rossmann-like Domain"/>
    <property type="match status" value="1"/>
</dbReference>
<evidence type="ECO:0000259" key="1">
    <source>
        <dbReference type="Pfam" id="PF13460"/>
    </source>
</evidence>
<name>A0ABW0Q4S0_9BURK</name>
<dbReference type="EMBL" id="JBHSMX010000004">
    <property type="protein sequence ID" value="MFC5519735.1"/>
    <property type="molecule type" value="Genomic_DNA"/>
</dbReference>
<evidence type="ECO:0000313" key="3">
    <source>
        <dbReference type="Proteomes" id="UP001596084"/>
    </source>
</evidence>
<dbReference type="SUPFAM" id="SSF51735">
    <property type="entry name" value="NAD(P)-binding Rossmann-fold domains"/>
    <property type="match status" value="1"/>
</dbReference>
<protein>
    <submittedName>
        <fullName evidence="2">NAD(P)-dependent oxidoreductase</fullName>
    </submittedName>
</protein>
<dbReference type="PANTHER" id="PTHR43355">
    <property type="entry name" value="FLAVIN REDUCTASE (NADPH)"/>
    <property type="match status" value="1"/>
</dbReference>
<gene>
    <name evidence="2" type="ORF">ACFPP7_02225</name>
</gene>
<organism evidence="2 3">
    <name type="scientific">Polaromonas jejuensis</name>
    <dbReference type="NCBI Taxonomy" id="457502"/>
    <lineage>
        <taxon>Bacteria</taxon>
        <taxon>Pseudomonadati</taxon>
        <taxon>Pseudomonadota</taxon>
        <taxon>Betaproteobacteria</taxon>
        <taxon>Burkholderiales</taxon>
        <taxon>Comamonadaceae</taxon>
        <taxon>Polaromonas</taxon>
    </lineage>
</organism>
<dbReference type="PANTHER" id="PTHR43355:SF2">
    <property type="entry name" value="FLAVIN REDUCTASE (NADPH)"/>
    <property type="match status" value="1"/>
</dbReference>
<reference evidence="3" key="1">
    <citation type="journal article" date="2019" name="Int. J. Syst. Evol. Microbiol.">
        <title>The Global Catalogue of Microorganisms (GCM) 10K type strain sequencing project: providing services to taxonomists for standard genome sequencing and annotation.</title>
        <authorList>
            <consortium name="The Broad Institute Genomics Platform"/>
            <consortium name="The Broad Institute Genome Sequencing Center for Infectious Disease"/>
            <person name="Wu L."/>
            <person name="Ma J."/>
        </authorList>
    </citation>
    <scope>NUCLEOTIDE SEQUENCE [LARGE SCALE GENOMIC DNA]</scope>
    <source>
        <strain evidence="3">CGMCC 4.7277</strain>
    </source>
</reference>
<dbReference type="Proteomes" id="UP001596084">
    <property type="component" value="Unassembled WGS sequence"/>
</dbReference>
<keyword evidence="3" id="KW-1185">Reference proteome</keyword>
<dbReference type="RefSeq" id="WP_068835870.1">
    <property type="nucleotide sequence ID" value="NZ_JBHSMX010000004.1"/>
</dbReference>
<evidence type="ECO:0000313" key="2">
    <source>
        <dbReference type="EMBL" id="MFC5519735.1"/>
    </source>
</evidence>
<dbReference type="InterPro" id="IPR036291">
    <property type="entry name" value="NAD(P)-bd_dom_sf"/>
</dbReference>
<accession>A0ABW0Q4S0</accession>
<dbReference type="InterPro" id="IPR051606">
    <property type="entry name" value="Polyketide_Oxido-like"/>
</dbReference>
<comment type="caution">
    <text evidence="2">The sequence shown here is derived from an EMBL/GenBank/DDBJ whole genome shotgun (WGS) entry which is preliminary data.</text>
</comment>
<dbReference type="CDD" id="cd05244">
    <property type="entry name" value="BVR-B_like_SDR_a"/>
    <property type="match status" value="1"/>
</dbReference>